<feature type="domain" description="Thiamin pyrophosphokinase thiamin-binding" evidence="8">
    <location>
        <begin position="157"/>
        <end position="234"/>
    </location>
</feature>
<name>A0ABD6EPE5_9BILA</name>
<dbReference type="Gene3D" id="2.60.120.320">
    <property type="entry name" value="Thiamin pyrophosphokinase, thiamin-binding domain"/>
    <property type="match status" value="1"/>
</dbReference>
<reference evidence="9 10" key="1">
    <citation type="submission" date="2024-08" db="EMBL/GenBank/DDBJ databases">
        <title>Gnathostoma spinigerum genome.</title>
        <authorList>
            <person name="Gonzalez-Bertolin B."/>
            <person name="Monzon S."/>
            <person name="Zaballos A."/>
            <person name="Jimenez P."/>
            <person name="Dekumyoy P."/>
            <person name="Varona S."/>
            <person name="Cuesta I."/>
            <person name="Sumanam S."/>
            <person name="Adisakwattana P."/>
            <person name="Gasser R.B."/>
            <person name="Hernandez-Gonzalez A."/>
            <person name="Young N.D."/>
            <person name="Perteguer M.J."/>
        </authorList>
    </citation>
    <scope>NUCLEOTIDE SEQUENCE [LARGE SCALE GENOMIC DNA]</scope>
    <source>
        <strain evidence="9">AL3</strain>
        <tissue evidence="9">Liver</tissue>
    </source>
</reference>
<gene>
    <name evidence="9" type="ORF">AB6A40_008447</name>
</gene>
<dbReference type="InterPro" id="IPR007373">
    <property type="entry name" value="Thiamin_PyroPKinase_B1-bd"/>
</dbReference>
<dbReference type="Pfam" id="PF04265">
    <property type="entry name" value="TPK_B1_binding"/>
    <property type="match status" value="1"/>
</dbReference>
<dbReference type="CDD" id="cd07995">
    <property type="entry name" value="TPK"/>
    <property type="match status" value="1"/>
</dbReference>
<keyword evidence="6 7" id="KW-0067">ATP-binding</keyword>
<dbReference type="SUPFAM" id="SSF63862">
    <property type="entry name" value="Thiamin pyrophosphokinase, substrate-binding domain"/>
    <property type="match status" value="1"/>
</dbReference>
<dbReference type="Gene3D" id="3.40.50.10240">
    <property type="entry name" value="Thiamin pyrophosphokinase, catalytic domain"/>
    <property type="match status" value="1"/>
</dbReference>
<sequence length="248" mass="27929">MMSEYDPLRYLRDKGNIGVLWLNSPGADTPVWKHLWNNSLIRVCTDGAANILNPLVCNGTINLPHLIAGDFDSINDASRLFFQKKGVKFVETPDQDFTDMCKALRIIVDEVQRSSIKLDCIWILGGFSGRFDHTMSSLHSMLRFQSYCTVPIYAIDGTNLIFVLKRSKNKIVLYDHSMITKICGFIPFCQERTTVTTQGFKWDLSHSDVAFGGIISTSNQVIGNQVEIETTAPLIFTLQLTETAVRLQ</sequence>
<dbReference type="InterPro" id="IPR006282">
    <property type="entry name" value="Thi_PPkinase"/>
</dbReference>
<dbReference type="InterPro" id="IPR016966">
    <property type="entry name" value="Thiamin_pyrophosphokinase_euk"/>
</dbReference>
<dbReference type="EMBL" id="JBGFUD010007774">
    <property type="protein sequence ID" value="MFH4981738.1"/>
    <property type="molecule type" value="Genomic_DNA"/>
</dbReference>
<dbReference type="PANTHER" id="PTHR13622">
    <property type="entry name" value="THIAMIN PYROPHOSPHOKINASE"/>
    <property type="match status" value="1"/>
</dbReference>
<dbReference type="InterPro" id="IPR007371">
    <property type="entry name" value="TPK_catalytic"/>
</dbReference>
<keyword evidence="4 7" id="KW-0547">Nucleotide-binding</keyword>
<keyword evidence="10" id="KW-1185">Reference proteome</keyword>
<dbReference type="Proteomes" id="UP001608902">
    <property type="component" value="Unassembled WGS sequence"/>
</dbReference>
<organism evidence="9 10">
    <name type="scientific">Gnathostoma spinigerum</name>
    <dbReference type="NCBI Taxonomy" id="75299"/>
    <lineage>
        <taxon>Eukaryota</taxon>
        <taxon>Metazoa</taxon>
        <taxon>Ecdysozoa</taxon>
        <taxon>Nematoda</taxon>
        <taxon>Chromadorea</taxon>
        <taxon>Rhabditida</taxon>
        <taxon>Spirurina</taxon>
        <taxon>Gnathostomatomorpha</taxon>
        <taxon>Gnathostomatoidea</taxon>
        <taxon>Gnathostomatidae</taxon>
        <taxon>Gnathostoma</taxon>
    </lineage>
</organism>
<dbReference type="EC" id="2.7.6.2" evidence="7"/>
<evidence type="ECO:0000256" key="4">
    <source>
        <dbReference type="ARBA" id="ARBA00022741"/>
    </source>
</evidence>
<evidence type="ECO:0000256" key="5">
    <source>
        <dbReference type="ARBA" id="ARBA00022777"/>
    </source>
</evidence>
<evidence type="ECO:0000256" key="7">
    <source>
        <dbReference type="PIRNR" id="PIRNR031057"/>
    </source>
</evidence>
<dbReference type="PANTHER" id="PTHR13622:SF8">
    <property type="entry name" value="THIAMIN PYROPHOSPHOKINASE 1"/>
    <property type="match status" value="1"/>
</dbReference>
<keyword evidence="5 7" id="KW-0418">Kinase</keyword>
<evidence type="ECO:0000259" key="8">
    <source>
        <dbReference type="SMART" id="SM00983"/>
    </source>
</evidence>
<comment type="caution">
    <text evidence="9">The sequence shown here is derived from an EMBL/GenBank/DDBJ whole genome shotgun (WGS) entry which is preliminary data.</text>
</comment>
<evidence type="ECO:0000313" key="10">
    <source>
        <dbReference type="Proteomes" id="UP001608902"/>
    </source>
</evidence>
<comment type="pathway">
    <text evidence="1 7">Cofactor biosynthesis; thiamine diphosphate biosynthesis; thiamine diphosphate from thiamine: step 1/1.</text>
</comment>
<evidence type="ECO:0000256" key="2">
    <source>
        <dbReference type="ARBA" id="ARBA00006785"/>
    </source>
</evidence>
<evidence type="ECO:0000313" key="9">
    <source>
        <dbReference type="EMBL" id="MFH4981738.1"/>
    </source>
</evidence>
<protein>
    <recommendedName>
        <fullName evidence="7">Thiamine pyrophosphokinase</fullName>
        <ecNumber evidence="7">2.7.6.2</ecNumber>
    </recommendedName>
</protein>
<evidence type="ECO:0000256" key="3">
    <source>
        <dbReference type="ARBA" id="ARBA00022679"/>
    </source>
</evidence>
<dbReference type="GO" id="GO:0005524">
    <property type="term" value="F:ATP binding"/>
    <property type="evidence" value="ECO:0007669"/>
    <property type="project" value="UniProtKB-UniRule"/>
</dbReference>
<dbReference type="GO" id="GO:0016301">
    <property type="term" value="F:kinase activity"/>
    <property type="evidence" value="ECO:0007669"/>
    <property type="project" value="UniProtKB-UniRule"/>
</dbReference>
<proteinExistence type="inferred from homology"/>
<evidence type="ECO:0000256" key="1">
    <source>
        <dbReference type="ARBA" id="ARBA00005078"/>
    </source>
</evidence>
<dbReference type="GO" id="GO:0004788">
    <property type="term" value="F:thiamine diphosphokinase activity"/>
    <property type="evidence" value="ECO:0007669"/>
    <property type="project" value="UniProtKB-UniRule"/>
</dbReference>
<comment type="similarity">
    <text evidence="2 7">Belongs to the thiamine pyrophosphokinase family.</text>
</comment>
<dbReference type="FunFam" id="2.60.120.320:FF:000001">
    <property type="entry name" value="Thiamine pyrophosphokinase"/>
    <property type="match status" value="1"/>
</dbReference>
<dbReference type="GO" id="GO:0030975">
    <property type="term" value="F:thiamine binding"/>
    <property type="evidence" value="ECO:0007669"/>
    <property type="project" value="UniProtKB-UniRule"/>
</dbReference>
<dbReference type="GO" id="GO:0009229">
    <property type="term" value="P:thiamine diphosphate biosynthetic process"/>
    <property type="evidence" value="ECO:0007669"/>
    <property type="project" value="UniProtKB-UniRule"/>
</dbReference>
<dbReference type="Pfam" id="PF04263">
    <property type="entry name" value="TPK_catalytic"/>
    <property type="match status" value="1"/>
</dbReference>
<dbReference type="InterPro" id="IPR036759">
    <property type="entry name" value="TPK_catalytic_sf"/>
</dbReference>
<dbReference type="PIRSF" id="PIRSF031057">
    <property type="entry name" value="Thiamin_pyrophosphokinase"/>
    <property type="match status" value="1"/>
</dbReference>
<dbReference type="AlphaFoldDB" id="A0ABD6EPE5"/>
<dbReference type="InterPro" id="IPR036371">
    <property type="entry name" value="TPK_B1-bd_sf"/>
</dbReference>
<dbReference type="SMART" id="SM00983">
    <property type="entry name" value="TPK_B1_binding"/>
    <property type="match status" value="1"/>
</dbReference>
<evidence type="ECO:0000256" key="6">
    <source>
        <dbReference type="ARBA" id="ARBA00022840"/>
    </source>
</evidence>
<dbReference type="NCBIfam" id="TIGR01378">
    <property type="entry name" value="thi_PPkinase"/>
    <property type="match status" value="1"/>
</dbReference>
<accession>A0ABD6EPE5</accession>
<keyword evidence="3 7" id="KW-0808">Transferase</keyword>
<comment type="catalytic activity">
    <reaction evidence="7">
        <text>thiamine + ATP = thiamine diphosphate + AMP + H(+)</text>
        <dbReference type="Rhea" id="RHEA:11576"/>
        <dbReference type="ChEBI" id="CHEBI:15378"/>
        <dbReference type="ChEBI" id="CHEBI:18385"/>
        <dbReference type="ChEBI" id="CHEBI:30616"/>
        <dbReference type="ChEBI" id="CHEBI:58937"/>
        <dbReference type="ChEBI" id="CHEBI:456215"/>
    </reaction>
</comment>
<dbReference type="SUPFAM" id="SSF63999">
    <property type="entry name" value="Thiamin pyrophosphokinase, catalytic domain"/>
    <property type="match status" value="1"/>
</dbReference>